<dbReference type="InterPro" id="IPR022298">
    <property type="entry name" value="Conjug_transposon_TraN"/>
</dbReference>
<dbReference type="OrthoDB" id="1038500at2"/>
<dbReference type="RefSeq" id="WP_089688144.1">
    <property type="nucleotide sequence ID" value="NZ_FNFO01000015.1"/>
</dbReference>
<evidence type="ECO:0000313" key="3">
    <source>
        <dbReference type="Proteomes" id="UP000198510"/>
    </source>
</evidence>
<feature type="chain" id="PRO_5011787555" evidence="1">
    <location>
        <begin position="23"/>
        <end position="310"/>
    </location>
</feature>
<accession>A0A1G9U3C9</accession>
<dbReference type="Proteomes" id="UP000198510">
    <property type="component" value="Unassembled WGS sequence"/>
</dbReference>
<keyword evidence="3" id="KW-1185">Reference proteome</keyword>
<dbReference type="Pfam" id="PF13595">
    <property type="entry name" value="DUF4138"/>
    <property type="match status" value="1"/>
</dbReference>
<keyword evidence="1" id="KW-0732">Signal</keyword>
<dbReference type="EMBL" id="FNFO01000015">
    <property type="protein sequence ID" value="SDM54530.1"/>
    <property type="molecule type" value="Genomic_DNA"/>
</dbReference>
<protein>
    <submittedName>
        <fullName evidence="2">Bacteroides conjugative transposon TraN protein</fullName>
    </submittedName>
</protein>
<proteinExistence type="predicted"/>
<gene>
    <name evidence="2" type="ORF">SAMN05421823_11576</name>
</gene>
<sequence>MMRFLLALPLLLACWLSGESHAHPEAFPNAAQTRPPEKPRTRLRTIYLHETITTVFICSERIQKGDLSTSYVEGDLLAPNILRIKPVLQHLPEQLLAQSAEGRAVDAPRSIDASLPAGTSLGMVTILTETYLLQFNLVYAPATEADKQVCVTQADGIPLLTGEMSLSSQEMKAFCLQILRKKPRPDAVKTKAYKMELRLNNLYTVGDYFFVDVTLLNHTHIPYDIDQIRFKVADKRITKATNVQDIELSPAFQLYAATHFQDQYHNVFVFKKFTFPADKVFTIEFAEEQLSGRRIELKIDYQDLLSADLL</sequence>
<organism evidence="2 3">
    <name type="scientific">Catalinimonas alkaloidigena</name>
    <dbReference type="NCBI Taxonomy" id="1075417"/>
    <lineage>
        <taxon>Bacteria</taxon>
        <taxon>Pseudomonadati</taxon>
        <taxon>Bacteroidota</taxon>
        <taxon>Cytophagia</taxon>
        <taxon>Cytophagales</taxon>
        <taxon>Catalimonadaceae</taxon>
        <taxon>Catalinimonas</taxon>
    </lineage>
</organism>
<feature type="signal peptide" evidence="1">
    <location>
        <begin position="1"/>
        <end position="22"/>
    </location>
</feature>
<evidence type="ECO:0000313" key="2">
    <source>
        <dbReference type="EMBL" id="SDM54530.1"/>
    </source>
</evidence>
<evidence type="ECO:0000256" key="1">
    <source>
        <dbReference type="SAM" id="SignalP"/>
    </source>
</evidence>
<dbReference type="AlphaFoldDB" id="A0A1G9U3C9"/>
<dbReference type="STRING" id="1075417.SAMN05421823_11576"/>
<reference evidence="2 3" key="1">
    <citation type="submission" date="2016-10" db="EMBL/GenBank/DDBJ databases">
        <authorList>
            <person name="de Groot N.N."/>
        </authorList>
    </citation>
    <scope>NUCLEOTIDE SEQUENCE [LARGE SCALE GENOMIC DNA]</scope>
    <source>
        <strain evidence="2 3">DSM 25186</strain>
    </source>
</reference>
<name>A0A1G9U3C9_9BACT</name>